<dbReference type="EMBL" id="JAZGQK010000013">
    <property type="protein sequence ID" value="MEE6260176.1"/>
    <property type="molecule type" value="Genomic_DNA"/>
</dbReference>
<name>A0ABU7RUK4_9ACTN</name>
<reference evidence="1 2" key="1">
    <citation type="submission" date="2024-01" db="EMBL/GenBank/DDBJ databases">
        <title>Genome insights into Plantactinospora sonchi sp. nov.</title>
        <authorList>
            <person name="Wang L."/>
        </authorList>
    </citation>
    <scope>NUCLEOTIDE SEQUENCE [LARGE SCALE GENOMIC DNA]</scope>
    <source>
        <strain evidence="1 2">NEAU-QY2</strain>
    </source>
</reference>
<gene>
    <name evidence="1" type="ORF">V1633_16930</name>
</gene>
<organism evidence="1 2">
    <name type="scientific">Plantactinospora sonchi</name>
    <dbReference type="NCBI Taxonomy" id="1544735"/>
    <lineage>
        <taxon>Bacteria</taxon>
        <taxon>Bacillati</taxon>
        <taxon>Actinomycetota</taxon>
        <taxon>Actinomycetes</taxon>
        <taxon>Micromonosporales</taxon>
        <taxon>Micromonosporaceae</taxon>
        <taxon>Plantactinospora</taxon>
    </lineage>
</organism>
<dbReference type="InterPro" id="IPR049799">
    <property type="entry name" value="SitI3-like"/>
</dbReference>
<evidence type="ECO:0000313" key="2">
    <source>
        <dbReference type="Proteomes" id="UP001332243"/>
    </source>
</evidence>
<dbReference type="Proteomes" id="UP001332243">
    <property type="component" value="Unassembled WGS sequence"/>
</dbReference>
<comment type="caution">
    <text evidence="1">The sequence shown here is derived from an EMBL/GenBank/DDBJ whole genome shotgun (WGS) entry which is preliminary data.</text>
</comment>
<protein>
    <submittedName>
        <fullName evidence="1">SitI3 family protein</fullName>
    </submittedName>
</protein>
<dbReference type="RefSeq" id="WP_331215301.1">
    <property type="nucleotide sequence ID" value="NZ_JAZGQK010000013.1"/>
</dbReference>
<evidence type="ECO:0000313" key="1">
    <source>
        <dbReference type="EMBL" id="MEE6260176.1"/>
    </source>
</evidence>
<sequence length="154" mass="17352">MAIEYRLTLAGKIPLDQLVECAVPDPAERPTPTETPGLLTADLHDQQGFTLIVRPGHDGYYEAEDDDATTWVWEPDSYVNVTFRMAKESPVENGISNMLAVVSRVLTCRREDAALILNGDVLLLTRFDGVLRKHRRALWWDHYGFTDNVLVPGE</sequence>
<dbReference type="NCBIfam" id="NF040657">
    <property type="entry name" value="immun_SitI3"/>
    <property type="match status" value="1"/>
</dbReference>
<proteinExistence type="predicted"/>
<accession>A0ABU7RUK4</accession>
<keyword evidence="2" id="KW-1185">Reference proteome</keyword>